<proteinExistence type="predicted"/>
<reference evidence="1 2" key="1">
    <citation type="journal article" date="2012" name="PLoS Pathog.">
        <title>Diverse lifestyles and strategies of plant pathogenesis encoded in the genomes of eighteen Dothideomycetes fungi.</title>
        <authorList>
            <person name="Ohm R.A."/>
            <person name="Feau N."/>
            <person name="Henrissat B."/>
            <person name="Schoch C.L."/>
            <person name="Horwitz B.A."/>
            <person name="Barry K.W."/>
            <person name="Condon B.J."/>
            <person name="Copeland A.C."/>
            <person name="Dhillon B."/>
            <person name="Glaser F."/>
            <person name="Hesse C.N."/>
            <person name="Kosti I."/>
            <person name="LaButti K."/>
            <person name="Lindquist E.A."/>
            <person name="Lucas S."/>
            <person name="Salamov A.A."/>
            <person name="Bradshaw R.E."/>
            <person name="Ciuffetti L."/>
            <person name="Hamelin R.C."/>
            <person name="Kema G.H.J."/>
            <person name="Lawrence C."/>
            <person name="Scott J.A."/>
            <person name="Spatafora J.W."/>
            <person name="Turgeon B.G."/>
            <person name="de Wit P.J.G.M."/>
            <person name="Zhong S."/>
            <person name="Goodwin S.B."/>
            <person name="Grigoriev I.V."/>
        </authorList>
    </citation>
    <scope>NUCLEOTIDE SEQUENCE [LARGE SCALE GENOMIC DNA]</scope>
    <source>
        <strain evidence="2">28A</strain>
    </source>
</reference>
<dbReference type="RefSeq" id="XP_008026634.1">
    <property type="nucleotide sequence ID" value="XM_008028443.1"/>
</dbReference>
<sequence>MRSLASVVETGPHLLPVVNPDSLHQDNNSMTTIKDATDLFDAGFQKASFMLTSTTTTSDVAQALCGSVTGQVGGTMRTFLKIENLSPYYRLKACMVLSTADEENEHEENLAATRYWLKKATEALEETKRVYVHDPDDAKLLQTMADTIEEENEALQMREKAFYSDDDSDEAGY</sequence>
<name>R0JXR0_EXST2</name>
<dbReference type="EMBL" id="KB908648">
    <property type="protein sequence ID" value="EOA85698.1"/>
    <property type="molecule type" value="Genomic_DNA"/>
</dbReference>
<dbReference type="AlphaFoldDB" id="R0JXR0"/>
<dbReference type="Proteomes" id="UP000016935">
    <property type="component" value="Unassembled WGS sequence"/>
</dbReference>
<organism evidence="1 2">
    <name type="scientific">Exserohilum turcicum (strain 28A)</name>
    <name type="common">Northern leaf blight fungus</name>
    <name type="synonym">Setosphaeria turcica</name>
    <dbReference type="NCBI Taxonomy" id="671987"/>
    <lineage>
        <taxon>Eukaryota</taxon>
        <taxon>Fungi</taxon>
        <taxon>Dikarya</taxon>
        <taxon>Ascomycota</taxon>
        <taxon>Pezizomycotina</taxon>
        <taxon>Dothideomycetes</taxon>
        <taxon>Pleosporomycetidae</taxon>
        <taxon>Pleosporales</taxon>
        <taxon>Pleosporineae</taxon>
        <taxon>Pleosporaceae</taxon>
        <taxon>Exserohilum</taxon>
    </lineage>
</organism>
<dbReference type="GeneID" id="19404578"/>
<protein>
    <submittedName>
        <fullName evidence="1">Uncharacterized protein</fullName>
    </submittedName>
</protein>
<dbReference type="OrthoDB" id="3683014at2759"/>
<evidence type="ECO:0000313" key="2">
    <source>
        <dbReference type="Proteomes" id="UP000016935"/>
    </source>
</evidence>
<dbReference type="HOGENOM" id="CLU_132230_0_0_1"/>
<accession>R0JXR0</accession>
<gene>
    <name evidence="1" type="ORF">SETTUDRAFT_40104</name>
</gene>
<evidence type="ECO:0000313" key="1">
    <source>
        <dbReference type="EMBL" id="EOA85698.1"/>
    </source>
</evidence>
<reference evidence="1 2" key="2">
    <citation type="journal article" date="2013" name="PLoS Genet.">
        <title>Comparative genome structure, secondary metabolite, and effector coding capacity across Cochliobolus pathogens.</title>
        <authorList>
            <person name="Condon B.J."/>
            <person name="Leng Y."/>
            <person name="Wu D."/>
            <person name="Bushley K.E."/>
            <person name="Ohm R.A."/>
            <person name="Otillar R."/>
            <person name="Martin J."/>
            <person name="Schackwitz W."/>
            <person name="Grimwood J."/>
            <person name="MohdZainudin N."/>
            <person name="Xue C."/>
            <person name="Wang R."/>
            <person name="Manning V.A."/>
            <person name="Dhillon B."/>
            <person name="Tu Z.J."/>
            <person name="Steffenson B.J."/>
            <person name="Salamov A."/>
            <person name="Sun H."/>
            <person name="Lowry S."/>
            <person name="LaButti K."/>
            <person name="Han J."/>
            <person name="Copeland A."/>
            <person name="Lindquist E."/>
            <person name="Barry K."/>
            <person name="Schmutz J."/>
            <person name="Baker S.E."/>
            <person name="Ciuffetti L.M."/>
            <person name="Grigoriev I.V."/>
            <person name="Zhong S."/>
            <person name="Turgeon B.G."/>
        </authorList>
    </citation>
    <scope>NUCLEOTIDE SEQUENCE [LARGE SCALE GENOMIC DNA]</scope>
    <source>
        <strain evidence="2">28A</strain>
    </source>
</reference>
<keyword evidence="2" id="KW-1185">Reference proteome</keyword>